<dbReference type="OrthoDB" id="1819349at2"/>
<evidence type="ECO:0000256" key="4">
    <source>
        <dbReference type="SAM" id="Phobius"/>
    </source>
</evidence>
<gene>
    <name evidence="6" type="ORF">SAMN05216529_104261</name>
</gene>
<keyword evidence="4" id="KW-0472">Membrane</keyword>
<accession>A0A315ZXZ6</accession>
<reference evidence="7" key="1">
    <citation type="submission" date="2017-07" db="EMBL/GenBank/DDBJ databases">
        <authorList>
            <person name="Varghese N."/>
            <person name="Submissions S."/>
        </authorList>
    </citation>
    <scope>NUCLEOTIDE SEQUENCE [LARGE SCALE GENOMIC DNA]</scope>
    <source>
        <strain evidence="7">NLAE-zl-C134</strain>
    </source>
</reference>
<keyword evidence="4" id="KW-0812">Transmembrane</keyword>
<dbReference type="InterPro" id="IPR041033">
    <property type="entry name" value="SpaA_PFL_dom_1"/>
</dbReference>
<evidence type="ECO:0000313" key="7">
    <source>
        <dbReference type="Proteomes" id="UP000254051"/>
    </source>
</evidence>
<keyword evidence="2" id="KW-0964">Secreted</keyword>
<keyword evidence="7" id="KW-1185">Reference proteome</keyword>
<name>A0A315ZXZ6_9FIRM</name>
<evidence type="ECO:0000256" key="3">
    <source>
        <dbReference type="ARBA" id="ARBA00022729"/>
    </source>
</evidence>
<evidence type="ECO:0000256" key="2">
    <source>
        <dbReference type="ARBA" id="ARBA00022525"/>
    </source>
</evidence>
<dbReference type="PANTHER" id="PTHR36108:SF13">
    <property type="entry name" value="COLOSSIN-B-RELATED"/>
    <property type="match status" value="1"/>
</dbReference>
<dbReference type="Pfam" id="PF17802">
    <property type="entry name" value="SpaA"/>
    <property type="match status" value="1"/>
</dbReference>
<organism evidence="6 7">
    <name type="scientific">Faecalicatena contorta</name>
    <dbReference type="NCBI Taxonomy" id="39482"/>
    <lineage>
        <taxon>Bacteria</taxon>
        <taxon>Bacillati</taxon>
        <taxon>Bacillota</taxon>
        <taxon>Clostridia</taxon>
        <taxon>Lachnospirales</taxon>
        <taxon>Lachnospiraceae</taxon>
        <taxon>Faecalicatena</taxon>
    </lineage>
</organism>
<dbReference type="NCBIfam" id="NF033902">
    <property type="entry name" value="iso_D2_wall_anc"/>
    <property type="match status" value="1"/>
</dbReference>
<evidence type="ECO:0000256" key="1">
    <source>
        <dbReference type="ARBA" id="ARBA00007257"/>
    </source>
</evidence>
<sequence>MKVLINKKNTYVSGIALMVLLACLIFGKSVMAAPKESGSLTIKKFSVGDYENLKEYNGQSSDVQDVPEGAEALENIQFSIERLEVAETAAEVTVKTLKDTGFTKQSGRTDGNGELCFGSLAAGYYLVTETLGEEYTSPDEEGFVVKIPARAKDASGEEYDEYNVTVYPKNIKVKVEKKLASEQQVVGVDDVVDWSIQYPIGSDTRITNNANGGLQVSYAKNFYITDEMDFRLDYVENSAKLSYYDIKGNEFDDFKLNEGTDYFVEYDSEAHVLKVTFTDESGVIKLADSNIASIRLNLQTIVNYQAKGTETPIWNNARIHFENGTGSPYEREVFPPEADVEDARVPKVYPGNIHIYKVDSNNEVLKLQGAAFALARTKEQALAGDFIKQTGAAGLDVVEVTTDAQGFADISAIGSGEFYLVETKSPAGYQENKKPVKVTVSNDPMYRVTKLTVENTKSIIGKESTGNKVTGSIKTGDVVNILGAVLLFIASGGIIFIVIGKAKQRKQL</sequence>
<dbReference type="AlphaFoldDB" id="A0A315ZXZ6"/>
<keyword evidence="3" id="KW-0732">Signal</keyword>
<feature type="domain" description="SpaA-like prealbumin fold" evidence="5">
    <location>
        <begin position="351"/>
        <end position="445"/>
    </location>
</feature>
<keyword evidence="4" id="KW-1133">Transmembrane helix</keyword>
<dbReference type="InterPro" id="IPR013783">
    <property type="entry name" value="Ig-like_fold"/>
</dbReference>
<protein>
    <submittedName>
        <fullName evidence="6">Cna protein B-type domain-containing protein</fullName>
    </submittedName>
</protein>
<dbReference type="EMBL" id="UHJJ01000004">
    <property type="protein sequence ID" value="SUQ13949.1"/>
    <property type="molecule type" value="Genomic_DNA"/>
</dbReference>
<proteinExistence type="inferred from homology"/>
<dbReference type="RefSeq" id="WP_109710348.1">
    <property type="nucleotide sequence ID" value="NZ_QGDS01000004.1"/>
</dbReference>
<dbReference type="PROSITE" id="PS51257">
    <property type="entry name" value="PROKAR_LIPOPROTEIN"/>
    <property type="match status" value="1"/>
</dbReference>
<comment type="similarity">
    <text evidence="1">Belongs to the serine-aspartate repeat-containing protein (SDr) family.</text>
</comment>
<dbReference type="Gene3D" id="2.60.40.10">
    <property type="entry name" value="Immunoglobulins"/>
    <property type="match status" value="2"/>
</dbReference>
<evidence type="ECO:0000259" key="5">
    <source>
        <dbReference type="Pfam" id="PF17802"/>
    </source>
</evidence>
<feature type="transmembrane region" description="Helical" evidence="4">
    <location>
        <begin position="478"/>
        <end position="499"/>
    </location>
</feature>
<dbReference type="Proteomes" id="UP000254051">
    <property type="component" value="Unassembled WGS sequence"/>
</dbReference>
<evidence type="ECO:0000313" key="6">
    <source>
        <dbReference type="EMBL" id="SUQ13949.1"/>
    </source>
</evidence>
<dbReference type="Gene3D" id="2.60.40.740">
    <property type="match status" value="1"/>
</dbReference>
<dbReference type="PANTHER" id="PTHR36108">
    <property type="entry name" value="COLOSSIN-B-RELATED"/>
    <property type="match status" value="1"/>
</dbReference>
<dbReference type="InterPro" id="IPR048052">
    <property type="entry name" value="FM1-like"/>
</dbReference>